<dbReference type="Proteomes" id="UP000784294">
    <property type="component" value="Unassembled WGS sequence"/>
</dbReference>
<evidence type="ECO:0000313" key="2">
    <source>
        <dbReference type="EMBL" id="VEL25370.1"/>
    </source>
</evidence>
<evidence type="ECO:0000256" key="1">
    <source>
        <dbReference type="SAM" id="MobiDB-lite"/>
    </source>
</evidence>
<keyword evidence="3" id="KW-1185">Reference proteome</keyword>
<proteinExistence type="predicted"/>
<accession>A0A3S5BID2</accession>
<organism evidence="2 3">
    <name type="scientific">Protopolystoma xenopodis</name>
    <dbReference type="NCBI Taxonomy" id="117903"/>
    <lineage>
        <taxon>Eukaryota</taxon>
        <taxon>Metazoa</taxon>
        <taxon>Spiralia</taxon>
        <taxon>Lophotrochozoa</taxon>
        <taxon>Platyhelminthes</taxon>
        <taxon>Monogenea</taxon>
        <taxon>Polyopisthocotylea</taxon>
        <taxon>Polystomatidea</taxon>
        <taxon>Polystomatidae</taxon>
        <taxon>Protopolystoma</taxon>
    </lineage>
</organism>
<reference evidence="2" key="1">
    <citation type="submission" date="2018-11" db="EMBL/GenBank/DDBJ databases">
        <authorList>
            <consortium name="Pathogen Informatics"/>
        </authorList>
    </citation>
    <scope>NUCLEOTIDE SEQUENCE</scope>
</reference>
<sequence length="156" mass="16742">MEPNCRKKFLRVRLALSAPIKTEFEPWTRGPYFPVSANSLPWRDGESHSILRACATDAPTSALSSRSEDLVTVDTRSPVAMTAFSGAHDTPARAGKHGLSESSPRCSHSKSILVVSMTPSPLRATIKEVLSRTSGTRIVSVPVGGQMDTMASSCRG</sequence>
<comment type="caution">
    <text evidence="2">The sequence shown here is derived from an EMBL/GenBank/DDBJ whole genome shotgun (WGS) entry which is preliminary data.</text>
</comment>
<name>A0A3S5BID2_9PLAT</name>
<dbReference type="AlphaFoldDB" id="A0A3S5BID2"/>
<dbReference type="EMBL" id="CAAALY010073454">
    <property type="protein sequence ID" value="VEL25370.1"/>
    <property type="molecule type" value="Genomic_DNA"/>
</dbReference>
<gene>
    <name evidence="2" type="ORF">PXEA_LOCUS18810</name>
</gene>
<evidence type="ECO:0000313" key="3">
    <source>
        <dbReference type="Proteomes" id="UP000784294"/>
    </source>
</evidence>
<feature type="region of interest" description="Disordered" evidence="1">
    <location>
        <begin position="84"/>
        <end position="105"/>
    </location>
</feature>
<protein>
    <submittedName>
        <fullName evidence="2">Uncharacterized protein</fullName>
    </submittedName>
</protein>